<dbReference type="GO" id="GO:0005789">
    <property type="term" value="C:endoplasmic reticulum membrane"/>
    <property type="evidence" value="ECO:0007669"/>
    <property type="project" value="UniProtKB-SubCell"/>
</dbReference>
<evidence type="ECO:0000256" key="5">
    <source>
        <dbReference type="ARBA" id="ARBA00022679"/>
    </source>
</evidence>
<keyword evidence="4 12" id="KW-0328">Glycosyltransferase</keyword>
<accession>A0A9P6JVH5</accession>
<feature type="transmembrane region" description="Helical" evidence="12">
    <location>
        <begin position="580"/>
        <end position="599"/>
    </location>
</feature>
<dbReference type="EC" id="2.4.1.-" evidence="12"/>
<dbReference type="GO" id="GO:0006487">
    <property type="term" value="P:protein N-linked glycosylation"/>
    <property type="evidence" value="ECO:0007669"/>
    <property type="project" value="TreeGrafter"/>
</dbReference>
<evidence type="ECO:0000256" key="11">
    <source>
        <dbReference type="ARBA" id="ARBA00048899"/>
    </source>
</evidence>
<feature type="region of interest" description="Disordered" evidence="13">
    <location>
        <begin position="162"/>
        <end position="191"/>
    </location>
</feature>
<protein>
    <recommendedName>
        <fullName evidence="12">Mannosyltransferase</fullName>
        <ecNumber evidence="12">2.4.1.-</ecNumber>
    </recommendedName>
</protein>
<comment type="function">
    <text evidence="10">Mannosyltransferase that operates in the biosynthetic pathway of dolichol-linked oligosaccharides, the glycan precursors employed in protein asparagine (N)-glycosylation. The assembly of dolichol-linked oligosaccharides begins on the cytosolic side of the endoplasmic reticulum membrane and finishes in its lumen. The sequential addition of sugars to dolichol pyrophosphate produces dolichol-linked oligosaccharides containing fourteen sugars, including two GlcNAcs, nine mannoses and three glucoses. Once assembled, the oligosaccharide is transferred from the lipid to nascent proteins by oligosaccharyltransferases. In the lumen of the endoplasmic reticulum, adds the eighth mannose residue in an alpha-1,6 linkage onto Man(7)GlcNAc(2)-PP-dolichol to produce Man(8)GlcNAc(2)-PP-dolichol.</text>
</comment>
<keyword evidence="5" id="KW-0808">Transferase</keyword>
<evidence type="ECO:0000256" key="13">
    <source>
        <dbReference type="SAM" id="MobiDB-lite"/>
    </source>
</evidence>
<feature type="compositionally biased region" description="Low complexity" evidence="13">
    <location>
        <begin position="481"/>
        <end position="495"/>
    </location>
</feature>
<reference evidence="14" key="1">
    <citation type="submission" date="2020-11" db="EMBL/GenBank/DDBJ databases">
        <authorList>
            <consortium name="DOE Joint Genome Institute"/>
            <person name="Ahrendt S."/>
            <person name="Riley R."/>
            <person name="Andreopoulos W."/>
            <person name="Labutti K."/>
            <person name="Pangilinan J."/>
            <person name="Ruiz-Duenas F.J."/>
            <person name="Barrasa J.M."/>
            <person name="Sanchez-Garcia M."/>
            <person name="Camarero S."/>
            <person name="Miyauchi S."/>
            <person name="Serrano A."/>
            <person name="Linde D."/>
            <person name="Babiker R."/>
            <person name="Drula E."/>
            <person name="Ayuso-Fernandez I."/>
            <person name="Pacheco R."/>
            <person name="Padilla G."/>
            <person name="Ferreira P."/>
            <person name="Barriuso J."/>
            <person name="Kellner H."/>
            <person name="Castanera R."/>
            <person name="Alfaro M."/>
            <person name="Ramirez L."/>
            <person name="Pisabarro A.G."/>
            <person name="Kuo A."/>
            <person name="Tritt A."/>
            <person name="Lipzen A."/>
            <person name="He G."/>
            <person name="Yan M."/>
            <person name="Ng V."/>
            <person name="Cullen D."/>
            <person name="Martin F."/>
            <person name="Rosso M.-N."/>
            <person name="Henrissat B."/>
            <person name="Hibbett D."/>
            <person name="Martinez A.T."/>
            <person name="Grigoriev I.V."/>
        </authorList>
    </citation>
    <scope>NUCLEOTIDE SEQUENCE</scope>
    <source>
        <strain evidence="14">CBS 506.95</strain>
    </source>
</reference>
<evidence type="ECO:0000313" key="14">
    <source>
        <dbReference type="EMBL" id="KAF9533988.1"/>
    </source>
</evidence>
<dbReference type="GO" id="GO:0052917">
    <property type="term" value="F:dol-P-Man:Man(7)GlcNAc(2)-PP-Dol alpha-1,6-mannosyltransferase activity"/>
    <property type="evidence" value="ECO:0007669"/>
    <property type="project" value="UniProtKB-EC"/>
</dbReference>
<dbReference type="InterPro" id="IPR005599">
    <property type="entry name" value="GPI_mannosylTrfase"/>
</dbReference>
<keyword evidence="6 12" id="KW-0812">Transmembrane</keyword>
<evidence type="ECO:0000256" key="12">
    <source>
        <dbReference type="RuleBase" id="RU363075"/>
    </source>
</evidence>
<comment type="catalytic activity">
    <reaction evidence="11">
        <text>an alpha-D-Man-(1-&gt;2)-alpha-D-Man-(1-&gt;2)-alpha-D-Man-(1-&gt;3)-[alpha-D-Man-(1-&gt;2)-alpha-D-Man-(1-&gt;3)-alpha-D-Man-(1-&gt;6)]-beta-D-Man-(1-&gt;4)-beta-D-GlcNAc-(1-&gt;4)-alpha-D-GlcNAc-diphospho-di-trans,poly-cis-dolichol + a di-trans,poly-cis-dolichyl beta-D-mannosyl phosphate = an alpha-D-Man-(1-&gt;2)-alpha-D-Man-(1-&gt;2)-alpha-D-Man-(1-&gt;3)-[alpha-D-Man-(1-&gt;2)-alpha-D-Man-(1-&gt;3)-[alpha-D-Man-(1-&gt;6)]-alpha-D-Man-(1-&gt;6)]-beta-D-Man-(1-&gt;4)-beta-D-GlcNAc-(1-&gt;4)-alpha-D-GlcNAc-diphospho-di-trans,poly-cis-dolichol + a di-trans,poly-cis-dolichyl phosphate + H(+)</text>
        <dbReference type="Rhea" id="RHEA:29535"/>
        <dbReference type="Rhea" id="RHEA-COMP:19498"/>
        <dbReference type="Rhea" id="RHEA-COMP:19501"/>
        <dbReference type="Rhea" id="RHEA-COMP:19518"/>
        <dbReference type="Rhea" id="RHEA-COMP:19519"/>
        <dbReference type="ChEBI" id="CHEBI:15378"/>
        <dbReference type="ChEBI" id="CHEBI:57683"/>
        <dbReference type="ChEBI" id="CHEBI:58211"/>
        <dbReference type="ChEBI" id="CHEBI:132517"/>
        <dbReference type="ChEBI" id="CHEBI:132519"/>
        <dbReference type="EC" id="2.4.1.260"/>
    </reaction>
    <physiologicalReaction direction="left-to-right" evidence="11">
        <dbReference type="Rhea" id="RHEA:29536"/>
    </physiologicalReaction>
</comment>
<dbReference type="Pfam" id="PF03901">
    <property type="entry name" value="Glyco_transf_22"/>
    <property type="match status" value="1"/>
</dbReference>
<evidence type="ECO:0000256" key="6">
    <source>
        <dbReference type="ARBA" id="ARBA00022692"/>
    </source>
</evidence>
<feature type="region of interest" description="Disordered" evidence="13">
    <location>
        <begin position="471"/>
        <end position="520"/>
    </location>
</feature>
<comment type="similarity">
    <text evidence="3 12">Belongs to the glycosyltransferase 22 family.</text>
</comment>
<comment type="caution">
    <text evidence="14">The sequence shown here is derived from an EMBL/GenBank/DDBJ whole genome shotgun (WGS) entry which is preliminary data.</text>
</comment>
<evidence type="ECO:0000313" key="15">
    <source>
        <dbReference type="Proteomes" id="UP000807306"/>
    </source>
</evidence>
<organism evidence="14 15">
    <name type="scientific">Crepidotus variabilis</name>
    <dbReference type="NCBI Taxonomy" id="179855"/>
    <lineage>
        <taxon>Eukaryota</taxon>
        <taxon>Fungi</taxon>
        <taxon>Dikarya</taxon>
        <taxon>Basidiomycota</taxon>
        <taxon>Agaricomycotina</taxon>
        <taxon>Agaricomycetes</taxon>
        <taxon>Agaricomycetidae</taxon>
        <taxon>Agaricales</taxon>
        <taxon>Agaricineae</taxon>
        <taxon>Crepidotaceae</taxon>
        <taxon>Crepidotus</taxon>
    </lineage>
</organism>
<feature type="compositionally biased region" description="Low complexity" evidence="13">
    <location>
        <begin position="510"/>
        <end position="520"/>
    </location>
</feature>
<feature type="transmembrane region" description="Helical" evidence="12">
    <location>
        <begin position="525"/>
        <end position="543"/>
    </location>
</feature>
<dbReference type="EMBL" id="MU157827">
    <property type="protein sequence ID" value="KAF9533988.1"/>
    <property type="molecule type" value="Genomic_DNA"/>
</dbReference>
<evidence type="ECO:0000256" key="10">
    <source>
        <dbReference type="ARBA" id="ARBA00044721"/>
    </source>
</evidence>
<feature type="compositionally biased region" description="Polar residues" evidence="13">
    <location>
        <begin position="500"/>
        <end position="509"/>
    </location>
</feature>
<dbReference type="AlphaFoldDB" id="A0A9P6JVH5"/>
<evidence type="ECO:0000256" key="9">
    <source>
        <dbReference type="ARBA" id="ARBA00023136"/>
    </source>
</evidence>
<dbReference type="OrthoDB" id="19039at2759"/>
<evidence type="ECO:0000256" key="7">
    <source>
        <dbReference type="ARBA" id="ARBA00022824"/>
    </source>
</evidence>
<evidence type="ECO:0000256" key="8">
    <source>
        <dbReference type="ARBA" id="ARBA00022989"/>
    </source>
</evidence>
<keyword evidence="15" id="KW-1185">Reference proteome</keyword>
<feature type="transmembrane region" description="Helical" evidence="12">
    <location>
        <begin position="366"/>
        <end position="389"/>
    </location>
</feature>
<evidence type="ECO:0000256" key="2">
    <source>
        <dbReference type="ARBA" id="ARBA00004922"/>
    </source>
</evidence>
<feature type="region of interest" description="Disordered" evidence="13">
    <location>
        <begin position="260"/>
        <end position="298"/>
    </location>
</feature>
<feature type="compositionally biased region" description="Polar residues" evidence="13">
    <location>
        <begin position="268"/>
        <end position="285"/>
    </location>
</feature>
<keyword evidence="8 12" id="KW-1133">Transmembrane helix</keyword>
<feature type="transmembrane region" description="Helical" evidence="12">
    <location>
        <begin position="433"/>
        <end position="457"/>
    </location>
</feature>
<keyword evidence="9 12" id="KW-0472">Membrane</keyword>
<keyword evidence="7 12" id="KW-0256">Endoplasmic reticulum</keyword>
<dbReference type="PANTHER" id="PTHR22760:SF1">
    <property type="entry name" value="DOL-P-MAN:MAN(7)GLCNAC(2)-PP-DOL ALPHA-1,6-MANNOSYLTRANSFERASE"/>
    <property type="match status" value="1"/>
</dbReference>
<comment type="subcellular location">
    <subcellularLocation>
        <location evidence="1 12">Endoplasmic reticulum membrane</location>
        <topology evidence="1 12">Multi-pass membrane protein</topology>
    </subcellularLocation>
</comment>
<evidence type="ECO:0000256" key="3">
    <source>
        <dbReference type="ARBA" id="ARBA00007063"/>
    </source>
</evidence>
<name>A0A9P6JVH5_9AGAR</name>
<evidence type="ECO:0000256" key="4">
    <source>
        <dbReference type="ARBA" id="ARBA00022676"/>
    </source>
</evidence>
<sequence length="999" mass="108707">MLSPLTQDILILLTGYTHVFLCPYTKVEESFNLHAVHDVIMYGVGVEGLYNYDHYTFPSPVPRTFIASLVLAYITKPFIPLLPYLAGFMVFLSNTGMFPSLPTSLSASTSNAVNLSLSGHPISSNGTTDPTKFTLQILIRLVLSTLSSLSLIFIKRRLARSSFSPASPPSLSASSTISKPTTNSPSSSTTLSLTPLNLGEYYTLLSISQFHIPFWMSRTLPNTFALILVNVATGLLLHASLPSSSSSSSAVSTTATTSSISTTATSSLNPTGGTPQTSASATAKRQTPTTPTKHTKHTLLQHIHTSNRNTLLAISLLTLTAIVLRAEVVMVHVPLVLQILVEGSGMIARNRGGRGRGRGRALRRGLGFWSVLRVGVAVGVGALAATILIDTYFNTSSNTQGTFGVGRWIWPELSSILFNVVEGKSSEWGISPWYTYALLLPKLLMASLPLCLIGLYVPLLTSTEASNEDSKVISSATEATSSSPRKTKAPSSPSPKKLEASTQITTKLTSSPSSSSPYKPSSPSLILFLIPYISMIVLLSFLGHKEWRFVMYVVPAFNVGAAVGGVRLSSHFPTRFWRTFIHLTLFGMVFGNMVLTALLTKTSMGNYPGGEAMRRIHEVVSDGSSSYGVETEKPEHARIHIHISNLAAQTGASLFMQLNAGPFYAFDPSASPLERAQMEMEKEKEKARRMVWTYNKTESLSAFELTNGGFTHLISEVPPLAYSDTNTNTNTNTDTANAIANANADSNSLLEEDWRIVDTIQSFERWTVDWDVLRKVVGGLRGLDGVRGGVHVQKGSRYFGKNKNKGKRASVKERLEDAVRGIPEAIEEIKDEVVGFVDGLRTGAGLPKRCVEPRDGNGNGFAPDTEPGCFPLDWDYENGGLKQEREDKDIVGCRCLPDAKDCQCVRDYSPNYTYIERVRALLTTGLPIFRSMMALLWRVVCAMGGVVGVLSKELGGVIGEVGGEMLDKFGLGRLRAVGMLSGVVKMEKRDVLWILERRR</sequence>
<gene>
    <name evidence="14" type="ORF">CPB83DRAFT_844908</name>
</gene>
<feature type="transmembrane region" description="Helical" evidence="12">
    <location>
        <begin position="549"/>
        <end position="568"/>
    </location>
</feature>
<comment type="pathway">
    <text evidence="2">Protein modification; protein glycosylation.</text>
</comment>
<proteinExistence type="inferred from homology"/>
<dbReference type="Proteomes" id="UP000807306">
    <property type="component" value="Unassembled WGS sequence"/>
</dbReference>
<feature type="transmembrane region" description="Helical" evidence="12">
    <location>
        <begin position="133"/>
        <end position="154"/>
    </location>
</feature>
<dbReference type="PANTHER" id="PTHR22760">
    <property type="entry name" value="GLYCOSYLTRANSFERASE"/>
    <property type="match status" value="1"/>
</dbReference>
<evidence type="ECO:0000256" key="1">
    <source>
        <dbReference type="ARBA" id="ARBA00004477"/>
    </source>
</evidence>